<dbReference type="OrthoDB" id="8926660at2759"/>
<dbReference type="PANTHER" id="PTHR15159">
    <property type="entry name" value="NEUROSECRETORY PROTEIN VGF"/>
    <property type="match status" value="1"/>
</dbReference>
<evidence type="ECO:0000313" key="3">
    <source>
        <dbReference type="EMBL" id="KAJ8342248.1"/>
    </source>
</evidence>
<evidence type="ECO:0000256" key="1">
    <source>
        <dbReference type="SAM" id="MobiDB-lite"/>
    </source>
</evidence>
<feature type="compositionally biased region" description="Acidic residues" evidence="1">
    <location>
        <begin position="206"/>
        <end position="222"/>
    </location>
</feature>
<feature type="signal peptide" evidence="2">
    <location>
        <begin position="1"/>
        <end position="22"/>
    </location>
</feature>
<name>A0A9Q1ENT4_SYNKA</name>
<proteinExistence type="predicted"/>
<dbReference type="InterPro" id="IPR026128">
    <property type="entry name" value="VGF"/>
</dbReference>
<feature type="compositionally biased region" description="Basic and acidic residues" evidence="1">
    <location>
        <begin position="223"/>
        <end position="238"/>
    </location>
</feature>
<evidence type="ECO:0000256" key="2">
    <source>
        <dbReference type="SAM" id="SignalP"/>
    </source>
</evidence>
<accession>A0A9Q1ENT4</accession>
<reference evidence="3" key="1">
    <citation type="journal article" date="2023" name="Science">
        <title>Genome structures resolve the early diversification of teleost fishes.</title>
        <authorList>
            <person name="Parey E."/>
            <person name="Louis A."/>
            <person name="Montfort J."/>
            <person name="Bouchez O."/>
            <person name="Roques C."/>
            <person name="Iampietro C."/>
            <person name="Lluch J."/>
            <person name="Castinel A."/>
            <person name="Donnadieu C."/>
            <person name="Desvignes T."/>
            <person name="Floi Bucao C."/>
            <person name="Jouanno E."/>
            <person name="Wen M."/>
            <person name="Mejri S."/>
            <person name="Dirks R."/>
            <person name="Jansen H."/>
            <person name="Henkel C."/>
            <person name="Chen W.J."/>
            <person name="Zahm M."/>
            <person name="Cabau C."/>
            <person name="Klopp C."/>
            <person name="Thompson A.W."/>
            <person name="Robinson-Rechavi M."/>
            <person name="Braasch I."/>
            <person name="Lecointre G."/>
            <person name="Bobe J."/>
            <person name="Postlethwait J.H."/>
            <person name="Berthelot C."/>
            <person name="Roest Crollius H."/>
            <person name="Guiguen Y."/>
        </authorList>
    </citation>
    <scope>NUCLEOTIDE SEQUENCE</scope>
    <source>
        <strain evidence="3">WJC10195</strain>
    </source>
</reference>
<evidence type="ECO:0000313" key="4">
    <source>
        <dbReference type="Proteomes" id="UP001152622"/>
    </source>
</evidence>
<dbReference type="EMBL" id="JAINUF010000014">
    <property type="protein sequence ID" value="KAJ8342248.1"/>
    <property type="molecule type" value="Genomic_DNA"/>
</dbReference>
<sequence>MIAGSLYLLLVLHSITHQLTAAAPVATEGNGEDGHHAAPPVGIAQMVEGPVGVGTEAEGNSLGHIPTPAEEQPLPDAEPKVLAASLLGALRLPQGKGEEEVKGTSSEEEAKQEEERSLQGALEELRSYSSPVAGRGGRQQGALWRAARGYFPNIDLGLQDNEILPPLRGYKLYNQELARAGKKMKWQEDSGGKNGPLYNTVNPAPPDDDDIFAQEEEEVEEEMLTREEEEARARAEQEEIRRQVAEAQRNREEEAKLADIASDMLLQYMVKKQGGAGGYPARRRPPFLGNAVEDKRSEEEGDEDEDEVDPQTIDKLIEISSKLHLPADDVVDIISDQAPYLGPYSSPSRKWYQDKAKMKAGKQKYWGKPPKQLLAYPSYPFYQKPYRAYYPVYFPSPQPKSRYYAKPVLSIDDLLGNSMDYDFKPPKRRYNPWKRPAPPRSPYISNYILPHPRTYQALPVPKPRPPMLQRQSLYYLPAAAAVATREEEFYGQAGQQDSDEELENFIEKVYMKRRMYK</sequence>
<feature type="region of interest" description="Disordered" evidence="1">
    <location>
        <begin position="185"/>
        <end position="238"/>
    </location>
</feature>
<keyword evidence="2" id="KW-0732">Signal</keyword>
<dbReference type="PANTHER" id="PTHR15159:SF3">
    <property type="entry name" value="SI:DKEY-175G6.2"/>
    <property type="match status" value="1"/>
</dbReference>
<feature type="region of interest" description="Disordered" evidence="1">
    <location>
        <begin position="274"/>
        <end position="311"/>
    </location>
</feature>
<dbReference type="GO" id="GO:0005184">
    <property type="term" value="F:neuropeptide hormone activity"/>
    <property type="evidence" value="ECO:0007669"/>
    <property type="project" value="InterPro"/>
</dbReference>
<comment type="caution">
    <text evidence="3">The sequence shown here is derived from an EMBL/GenBank/DDBJ whole genome shotgun (WGS) entry which is preliminary data.</text>
</comment>
<feature type="chain" id="PRO_5040476839" description="VGF nerve growth factor inducible" evidence="2">
    <location>
        <begin position="23"/>
        <end position="517"/>
    </location>
</feature>
<keyword evidence="4" id="KW-1185">Reference proteome</keyword>
<dbReference type="Proteomes" id="UP001152622">
    <property type="component" value="Chromosome 14"/>
</dbReference>
<dbReference type="AlphaFoldDB" id="A0A9Q1ENT4"/>
<evidence type="ECO:0008006" key="5">
    <source>
        <dbReference type="Google" id="ProtNLM"/>
    </source>
</evidence>
<protein>
    <recommendedName>
        <fullName evidence="5">VGF nerve growth factor inducible</fullName>
    </recommendedName>
</protein>
<feature type="region of interest" description="Disordered" evidence="1">
    <location>
        <begin position="93"/>
        <end position="119"/>
    </location>
</feature>
<feature type="compositionally biased region" description="Acidic residues" evidence="1">
    <location>
        <begin position="299"/>
        <end position="309"/>
    </location>
</feature>
<organism evidence="3 4">
    <name type="scientific">Synaphobranchus kaupii</name>
    <name type="common">Kaup's arrowtooth eel</name>
    <dbReference type="NCBI Taxonomy" id="118154"/>
    <lineage>
        <taxon>Eukaryota</taxon>
        <taxon>Metazoa</taxon>
        <taxon>Chordata</taxon>
        <taxon>Craniata</taxon>
        <taxon>Vertebrata</taxon>
        <taxon>Euteleostomi</taxon>
        <taxon>Actinopterygii</taxon>
        <taxon>Neopterygii</taxon>
        <taxon>Teleostei</taxon>
        <taxon>Anguilliformes</taxon>
        <taxon>Synaphobranchidae</taxon>
        <taxon>Synaphobranchus</taxon>
    </lineage>
</organism>
<gene>
    <name evidence="3" type="ORF">SKAU_G00321760</name>
</gene>